<reference evidence="1 2" key="1">
    <citation type="journal article" date="2022" name="IScience">
        <title>An ultrasensitive nanofiber-based assay for enzymatic hydrolysis and deep-sea microbial degradation of cellulose.</title>
        <authorList>
            <person name="Tsudome M."/>
            <person name="Tachioka M."/>
            <person name="Miyazaki M."/>
            <person name="Uchimura K."/>
            <person name="Tsuda M."/>
            <person name="Takaki Y."/>
            <person name="Deguchi S."/>
        </authorList>
    </citation>
    <scope>NUCLEOTIDE SEQUENCE [LARGE SCALE GENOMIC DNA]</scope>
    <source>
        <strain evidence="1 2">GE09</strain>
    </source>
</reference>
<dbReference type="RefSeq" id="WP_236986444.1">
    <property type="nucleotide sequence ID" value="NZ_AP023086.1"/>
</dbReference>
<sequence length="366" mass="39728">MRKATKHKLVEYLQHTLQRNQQWLKLCTISLCVAGFAACGGESNNTSHAEAASNSTTSPAISDAQAVTLSKVALSTFPRLPIDIGQQTVQYPQTDQGFAPTGDLPLQTDSNLQMFSLDTPVNTEIHDCSAGGLVNIEREPFQAYDSDVSTSVETAITLDFIECATQNTTDLTVQGGSIAITTSFEVDKHTSERGADLLANLNDYSHAVLSDTATATYWVDGEFGISAQSNADSSNTRTMFAANGTINNPDGSQASTIQYDRFGIVLEQSNQQDLIYIYGTVIADMENEQYRYTISTIEPMGTVNNDVQGRLLIESEGSKLFIDRTNTEEVTLSADYDDDGSIDYSTIIALPLNDLINASSFTMLPL</sequence>
<keyword evidence="2" id="KW-1185">Reference proteome</keyword>
<dbReference type="AlphaFoldDB" id="A0AAN2BJI1"/>
<dbReference type="Proteomes" id="UP001320119">
    <property type="component" value="Chromosome"/>
</dbReference>
<accession>A0AAN2BJI1</accession>
<name>A0AAN2BJI1_9GAMM</name>
<proteinExistence type="predicted"/>
<protein>
    <submittedName>
        <fullName evidence="1">Uncharacterized protein</fullName>
    </submittedName>
</protein>
<evidence type="ECO:0000313" key="2">
    <source>
        <dbReference type="Proteomes" id="UP001320119"/>
    </source>
</evidence>
<dbReference type="KEGG" id="marq:MARGE09_P1164"/>
<organism evidence="1 2">
    <name type="scientific">Marinagarivorans cellulosilyticus</name>
    <dbReference type="NCBI Taxonomy" id="2721545"/>
    <lineage>
        <taxon>Bacteria</taxon>
        <taxon>Pseudomonadati</taxon>
        <taxon>Pseudomonadota</taxon>
        <taxon>Gammaproteobacteria</taxon>
        <taxon>Cellvibrionales</taxon>
        <taxon>Cellvibrionaceae</taxon>
        <taxon>Marinagarivorans</taxon>
    </lineage>
</organism>
<evidence type="ECO:0000313" key="1">
    <source>
        <dbReference type="EMBL" id="BCD96964.1"/>
    </source>
</evidence>
<gene>
    <name evidence="1" type="ORF">MARGE09_P1164</name>
</gene>
<dbReference type="EMBL" id="AP023086">
    <property type="protein sequence ID" value="BCD96964.1"/>
    <property type="molecule type" value="Genomic_DNA"/>
</dbReference>